<organism evidence="1 2">
    <name type="scientific">Paracoccus suum</name>
    <dbReference type="NCBI Taxonomy" id="2259340"/>
    <lineage>
        <taxon>Bacteria</taxon>
        <taxon>Pseudomonadati</taxon>
        <taxon>Pseudomonadota</taxon>
        <taxon>Alphaproteobacteria</taxon>
        <taxon>Rhodobacterales</taxon>
        <taxon>Paracoccaceae</taxon>
        <taxon>Paracoccus</taxon>
    </lineage>
</organism>
<protein>
    <submittedName>
        <fullName evidence="1">Uncharacterized protein</fullName>
    </submittedName>
</protein>
<reference evidence="2" key="1">
    <citation type="submission" date="2018-07" db="EMBL/GenBank/DDBJ databases">
        <title>Genome sequencing of Paracoccus sp. SC2-6.</title>
        <authorList>
            <person name="Heo J."/>
            <person name="Kim S.-J."/>
            <person name="Kwon S.-W."/>
        </authorList>
    </citation>
    <scope>NUCLEOTIDE SEQUENCE [LARGE SCALE GENOMIC DNA]</scope>
    <source>
        <strain evidence="2">SC2-6</strain>
    </source>
</reference>
<evidence type="ECO:0000313" key="2">
    <source>
        <dbReference type="Proteomes" id="UP000252023"/>
    </source>
</evidence>
<evidence type="ECO:0000313" key="1">
    <source>
        <dbReference type="EMBL" id="AXC49218.1"/>
    </source>
</evidence>
<proteinExistence type="predicted"/>
<sequence length="253" mass="27102">MSILDVLPPRLTAPAAIPPMIVAARIDVAMVDQAADGKDITHNREEMPDSLSDVAQLLRQGFLGPAGAATLKFSEPERGHFLISYDGGPRHPDLIVLLLRFVHTLNQTPPRSWEMVLNAFDGDEAAAREVYAGGDFVDAIAAVRVTAEGAGGKPRAFDPLRPAGPTNGLDQLRGDTVRAKKVAVPDVETEDAWLSFSVLGVFNPPEIADEDTDPEIFASGSDLVIDRITAEPSWVVAFLTLLAPGGFEAQIEE</sequence>
<keyword evidence="2" id="KW-1185">Reference proteome</keyword>
<accession>A0A344PIL3</accession>
<dbReference type="AlphaFoldDB" id="A0A344PIL3"/>
<gene>
    <name evidence="1" type="ORF">DRW48_05555</name>
</gene>
<dbReference type="EMBL" id="CP030918">
    <property type="protein sequence ID" value="AXC49218.1"/>
    <property type="molecule type" value="Genomic_DNA"/>
</dbReference>
<dbReference type="KEGG" id="pars:DRW48_05555"/>
<dbReference type="Proteomes" id="UP000252023">
    <property type="component" value="Chromosome"/>
</dbReference>
<name>A0A344PIL3_9RHOB</name>
<dbReference type="RefSeq" id="WP_114075537.1">
    <property type="nucleotide sequence ID" value="NZ_CP030918.1"/>
</dbReference>
<dbReference type="OrthoDB" id="9256248at2"/>